<gene>
    <name evidence="3" type="primary">LOC106811399</name>
</gene>
<comment type="subcellular location">
    <subcellularLocation>
        <location evidence="1">Mitochondrion</location>
    </subcellularLocation>
</comment>
<dbReference type="InterPro" id="IPR019266">
    <property type="entry name" value="Ribosomal_mS27"/>
</dbReference>
<dbReference type="Pfam" id="PF10037">
    <property type="entry name" value="MRP-S27"/>
    <property type="match status" value="1"/>
</dbReference>
<sequence length="405" mass="47779">MDAFGVDIIKNCRTGRATAVDVDIFANNITDPVQLYDLENILSKFRRTKHTIYTMDSTHYAVVRAFLEFKQEDRLLEILENRLLYGIFPDYYSMNMLLDRYIEDKNYRDAARVASLMMLQEDFEHPLFSRLALYACHMDSGNPKDEPVVEAIDEQEDEDDDDDVIIKRVGWIKNPYFDDHFDLKDHQLKLGKTLMMLGRLYFNDSIVGHSYELIGWGLYKKWDQGLELLEQLLNSEEKPAIFQEALERFQAALDCIEEDDKGTKIDIVERFTEASKKLSGAGKVSDEDLNACVEKLVEKDTLHKLEPADIAAQQELFIQWEEARKAKLEQQIEEYMKQERIRVIRSKKEYITKREELFSFFDSEDRIKIVLDEERQRVERKLRHRFQKKRPEADEFDLADRLGKV</sequence>
<dbReference type="InterPro" id="IPR034913">
    <property type="entry name" value="mS27/PTCD2"/>
</dbReference>
<dbReference type="RefSeq" id="XP_014670511.1">
    <property type="nucleotide sequence ID" value="XM_014815025.1"/>
</dbReference>
<dbReference type="GeneID" id="106811399"/>
<accession>A0ABM1EE90</accession>
<reference evidence="3" key="1">
    <citation type="submission" date="2025-08" db="UniProtKB">
        <authorList>
            <consortium name="RefSeq"/>
        </authorList>
    </citation>
    <scope>IDENTIFICATION</scope>
</reference>
<dbReference type="Proteomes" id="UP000695022">
    <property type="component" value="Unplaced"/>
</dbReference>
<evidence type="ECO:0000256" key="1">
    <source>
        <dbReference type="ARBA" id="ARBA00004173"/>
    </source>
</evidence>
<evidence type="ECO:0000313" key="2">
    <source>
        <dbReference type="Proteomes" id="UP000695022"/>
    </source>
</evidence>
<name>A0ABM1EE90_PRICU</name>
<keyword evidence="2" id="KW-1185">Reference proteome</keyword>
<evidence type="ECO:0000313" key="3">
    <source>
        <dbReference type="RefSeq" id="XP_014670511.1"/>
    </source>
</evidence>
<dbReference type="PANTHER" id="PTHR21393">
    <property type="entry name" value="MITOCHONDRIAL 28S RIBOSOMAL PROTEIN S27"/>
    <property type="match status" value="1"/>
</dbReference>
<dbReference type="PANTHER" id="PTHR21393:SF0">
    <property type="entry name" value="SMALL RIBOSOMAL SUBUNIT PROTEIN MS27"/>
    <property type="match status" value="1"/>
</dbReference>
<protein>
    <submittedName>
        <fullName evidence="3">28S ribosomal protein S27, mitochondrial-like</fullName>
    </submittedName>
</protein>
<proteinExistence type="predicted"/>
<organism evidence="2 3">
    <name type="scientific">Priapulus caudatus</name>
    <name type="common">Priapulid worm</name>
    <dbReference type="NCBI Taxonomy" id="37621"/>
    <lineage>
        <taxon>Eukaryota</taxon>
        <taxon>Metazoa</taxon>
        <taxon>Ecdysozoa</taxon>
        <taxon>Scalidophora</taxon>
        <taxon>Priapulida</taxon>
        <taxon>Priapulimorpha</taxon>
        <taxon>Priapulimorphida</taxon>
        <taxon>Priapulidae</taxon>
        <taxon>Priapulus</taxon>
    </lineage>
</organism>